<evidence type="ECO:0000256" key="7">
    <source>
        <dbReference type="ARBA" id="ARBA00022771"/>
    </source>
</evidence>
<dbReference type="PANTHER" id="PTHR45977">
    <property type="entry name" value="TARGET OF ERK KINASE MPK-1"/>
    <property type="match status" value="1"/>
</dbReference>
<dbReference type="Proteomes" id="UP001151760">
    <property type="component" value="Unassembled WGS sequence"/>
</dbReference>
<protein>
    <recommendedName>
        <fullName evidence="3">RING-type E3 ubiquitin transferase</fullName>
        <ecNumber evidence="3">2.3.2.27</ecNumber>
    </recommendedName>
</protein>
<keyword evidence="8" id="KW-0833">Ubl conjugation pathway</keyword>
<keyword evidence="5" id="KW-0812">Transmembrane</keyword>
<dbReference type="SUPFAM" id="SSF57850">
    <property type="entry name" value="RING/U-box"/>
    <property type="match status" value="1"/>
</dbReference>
<evidence type="ECO:0000313" key="14">
    <source>
        <dbReference type="EMBL" id="GJS85168.1"/>
    </source>
</evidence>
<name>A0ABQ4Z4U5_9ASTR</name>
<dbReference type="InterPro" id="IPR013083">
    <property type="entry name" value="Znf_RING/FYVE/PHD"/>
</dbReference>
<keyword evidence="6" id="KW-0479">Metal-binding</keyword>
<dbReference type="SMART" id="SM00184">
    <property type="entry name" value="RING"/>
    <property type="match status" value="1"/>
</dbReference>
<comment type="catalytic activity">
    <reaction evidence="1">
        <text>S-ubiquitinyl-[E2 ubiquitin-conjugating enzyme]-L-cysteine + [acceptor protein]-L-lysine = [E2 ubiquitin-conjugating enzyme]-L-cysteine + N(6)-ubiquitinyl-[acceptor protein]-L-lysine.</text>
        <dbReference type="EC" id="2.3.2.27"/>
    </reaction>
</comment>
<keyword evidence="10" id="KW-1133">Transmembrane helix</keyword>
<evidence type="ECO:0000256" key="8">
    <source>
        <dbReference type="ARBA" id="ARBA00022786"/>
    </source>
</evidence>
<evidence type="ECO:0000256" key="6">
    <source>
        <dbReference type="ARBA" id="ARBA00022723"/>
    </source>
</evidence>
<evidence type="ECO:0000313" key="15">
    <source>
        <dbReference type="Proteomes" id="UP001151760"/>
    </source>
</evidence>
<reference evidence="14" key="1">
    <citation type="journal article" date="2022" name="Int. J. Mol. Sci.">
        <title>Draft Genome of Tanacetum Coccineum: Genomic Comparison of Closely Related Tanacetum-Family Plants.</title>
        <authorList>
            <person name="Yamashiro T."/>
            <person name="Shiraishi A."/>
            <person name="Nakayama K."/>
            <person name="Satake H."/>
        </authorList>
    </citation>
    <scope>NUCLEOTIDE SEQUENCE</scope>
</reference>
<feature type="domain" description="RING-type" evidence="13">
    <location>
        <begin position="30"/>
        <end position="74"/>
    </location>
</feature>
<organism evidence="14 15">
    <name type="scientific">Tanacetum coccineum</name>
    <dbReference type="NCBI Taxonomy" id="301880"/>
    <lineage>
        <taxon>Eukaryota</taxon>
        <taxon>Viridiplantae</taxon>
        <taxon>Streptophyta</taxon>
        <taxon>Embryophyta</taxon>
        <taxon>Tracheophyta</taxon>
        <taxon>Spermatophyta</taxon>
        <taxon>Magnoliopsida</taxon>
        <taxon>eudicotyledons</taxon>
        <taxon>Gunneridae</taxon>
        <taxon>Pentapetalae</taxon>
        <taxon>asterids</taxon>
        <taxon>campanulids</taxon>
        <taxon>Asterales</taxon>
        <taxon>Asteraceae</taxon>
        <taxon>Asteroideae</taxon>
        <taxon>Anthemideae</taxon>
        <taxon>Anthemidinae</taxon>
        <taxon>Tanacetum</taxon>
    </lineage>
</organism>
<comment type="caution">
    <text evidence="14">The sequence shown here is derived from an EMBL/GenBank/DDBJ whole genome shotgun (WGS) entry which is preliminary data.</text>
</comment>
<evidence type="ECO:0000256" key="1">
    <source>
        <dbReference type="ARBA" id="ARBA00000900"/>
    </source>
</evidence>
<evidence type="ECO:0000256" key="10">
    <source>
        <dbReference type="ARBA" id="ARBA00022989"/>
    </source>
</evidence>
<dbReference type="PROSITE" id="PS50089">
    <property type="entry name" value="ZF_RING_2"/>
    <property type="match status" value="1"/>
</dbReference>
<evidence type="ECO:0000256" key="3">
    <source>
        <dbReference type="ARBA" id="ARBA00012483"/>
    </source>
</evidence>
<reference evidence="14" key="2">
    <citation type="submission" date="2022-01" db="EMBL/GenBank/DDBJ databases">
        <authorList>
            <person name="Yamashiro T."/>
            <person name="Shiraishi A."/>
            <person name="Satake H."/>
            <person name="Nakayama K."/>
        </authorList>
    </citation>
    <scope>NUCLEOTIDE SEQUENCE</scope>
</reference>
<keyword evidence="15" id="KW-1185">Reference proteome</keyword>
<keyword evidence="7 12" id="KW-0863">Zinc-finger</keyword>
<proteinExistence type="predicted"/>
<dbReference type="EMBL" id="BQNB010011029">
    <property type="protein sequence ID" value="GJS85168.1"/>
    <property type="molecule type" value="Genomic_DNA"/>
</dbReference>
<evidence type="ECO:0000256" key="5">
    <source>
        <dbReference type="ARBA" id="ARBA00022692"/>
    </source>
</evidence>
<comment type="subcellular location">
    <subcellularLocation>
        <location evidence="2">Membrane</location>
        <topology evidence="2">Multi-pass membrane protein</topology>
    </subcellularLocation>
</comment>
<keyword evidence="11" id="KW-0472">Membrane</keyword>
<evidence type="ECO:0000259" key="13">
    <source>
        <dbReference type="PROSITE" id="PS50089"/>
    </source>
</evidence>
<evidence type="ECO:0000256" key="9">
    <source>
        <dbReference type="ARBA" id="ARBA00022833"/>
    </source>
</evidence>
<keyword evidence="4" id="KW-0808">Transferase</keyword>
<dbReference type="PANTHER" id="PTHR45977:SF13">
    <property type="entry name" value="GB|AAF27103.1"/>
    <property type="match status" value="1"/>
</dbReference>
<keyword evidence="9" id="KW-0862">Zinc</keyword>
<dbReference type="Gene3D" id="3.30.40.10">
    <property type="entry name" value="Zinc/RING finger domain, C3HC4 (zinc finger)"/>
    <property type="match status" value="1"/>
</dbReference>
<dbReference type="Pfam" id="PF13639">
    <property type="entry name" value="zf-RING_2"/>
    <property type="match status" value="1"/>
</dbReference>
<evidence type="ECO:0000256" key="4">
    <source>
        <dbReference type="ARBA" id="ARBA00022679"/>
    </source>
</evidence>
<gene>
    <name evidence="14" type="ORF">Tco_0751709</name>
</gene>
<evidence type="ECO:0000256" key="11">
    <source>
        <dbReference type="ARBA" id="ARBA00023136"/>
    </source>
</evidence>
<dbReference type="EC" id="2.3.2.27" evidence="3"/>
<evidence type="ECO:0000256" key="2">
    <source>
        <dbReference type="ARBA" id="ARBA00004141"/>
    </source>
</evidence>
<dbReference type="InterPro" id="IPR001841">
    <property type="entry name" value="Znf_RING"/>
</dbReference>
<accession>A0ABQ4Z4U5</accession>
<evidence type="ECO:0000256" key="12">
    <source>
        <dbReference type="PROSITE-ProRule" id="PRU00175"/>
    </source>
</evidence>
<sequence>MINKLISSICLYFGLRATSQHVSHFEDKLCCVCLLMLDKARVDERRVLACGHEFHKACVNKWFDLCQKTCPVCRFSVEVEEVEAKKWEELSEEMVIWFSSFHIAGYI</sequence>